<dbReference type="GO" id="GO:0005737">
    <property type="term" value="C:cytoplasm"/>
    <property type="evidence" value="ECO:0007669"/>
    <property type="project" value="TreeGrafter"/>
</dbReference>
<dbReference type="InterPro" id="IPR058055">
    <property type="entry name" value="PA-PLA1"/>
</dbReference>
<dbReference type="STRING" id="106549.A0A540L2E9"/>
<accession>A0A540L2E9</accession>
<reference evidence="2 3" key="1">
    <citation type="journal article" date="2019" name="G3 (Bethesda)">
        <title>Sequencing of a Wild Apple (Malus baccata) Genome Unravels the Differences Between Cultivated and Wild Apple Species Regarding Disease Resistance and Cold Tolerance.</title>
        <authorList>
            <person name="Chen X."/>
        </authorList>
    </citation>
    <scope>NUCLEOTIDE SEQUENCE [LARGE SCALE GENOMIC DNA]</scope>
    <source>
        <strain evidence="3">cv. Shandingzi</strain>
        <tissue evidence="2">Leaves</tissue>
    </source>
</reference>
<proteinExistence type="predicted"/>
<dbReference type="PANTHER" id="PTHR23509:SF10">
    <property type="entry name" value="LD21067P"/>
    <property type="match status" value="1"/>
</dbReference>
<dbReference type="AlphaFoldDB" id="A0A540L2E9"/>
<gene>
    <name evidence="2" type="ORF">C1H46_033952</name>
</gene>
<keyword evidence="3" id="KW-1185">Reference proteome</keyword>
<sequence length="218" mass="24436">MSVAVPMASPSRRLDLDDQPFLNSRISAREKDMLGMTKHRTSSVNFFGVELCPNNVAVAMVFCSRCPRPCRACCQFLTFHLKDDLHLDLAEREAAIAEVQVLGAVVHSQGPLFGDVQRNLKSSSVLVVGGLFDTVKVLTVCQSRSSDNLEEESETTHEKEARSYGSLMMERVTGSKEGRIDHVLQDKTFQHPYLAAIGAHTNYWRDYDTALFILKHLY</sequence>
<dbReference type="GO" id="GO:0004620">
    <property type="term" value="F:phospholipase activity"/>
    <property type="evidence" value="ECO:0007669"/>
    <property type="project" value="TreeGrafter"/>
</dbReference>
<dbReference type="Pfam" id="PF02862">
    <property type="entry name" value="DDHD"/>
    <property type="match status" value="1"/>
</dbReference>
<dbReference type="SMART" id="SM01127">
    <property type="entry name" value="DDHD"/>
    <property type="match status" value="1"/>
</dbReference>
<comment type="caution">
    <text evidence="2">The sequence shown here is derived from an EMBL/GenBank/DDBJ whole genome shotgun (WGS) entry which is preliminary data.</text>
</comment>
<evidence type="ECO:0000313" key="2">
    <source>
        <dbReference type="EMBL" id="TQD80489.1"/>
    </source>
</evidence>
<organism evidence="2 3">
    <name type="scientific">Malus baccata</name>
    <name type="common">Siberian crab apple</name>
    <name type="synonym">Pyrus baccata</name>
    <dbReference type="NCBI Taxonomy" id="106549"/>
    <lineage>
        <taxon>Eukaryota</taxon>
        <taxon>Viridiplantae</taxon>
        <taxon>Streptophyta</taxon>
        <taxon>Embryophyta</taxon>
        <taxon>Tracheophyta</taxon>
        <taxon>Spermatophyta</taxon>
        <taxon>Magnoliopsida</taxon>
        <taxon>eudicotyledons</taxon>
        <taxon>Gunneridae</taxon>
        <taxon>Pentapetalae</taxon>
        <taxon>rosids</taxon>
        <taxon>fabids</taxon>
        <taxon>Rosales</taxon>
        <taxon>Rosaceae</taxon>
        <taxon>Amygdaloideae</taxon>
        <taxon>Maleae</taxon>
        <taxon>Malus</taxon>
    </lineage>
</organism>
<evidence type="ECO:0000313" key="3">
    <source>
        <dbReference type="Proteomes" id="UP000315295"/>
    </source>
</evidence>
<dbReference type="EMBL" id="VIEB01000806">
    <property type="protein sequence ID" value="TQD80489.1"/>
    <property type="molecule type" value="Genomic_DNA"/>
</dbReference>
<protein>
    <recommendedName>
        <fullName evidence="1">DDHD domain-containing protein</fullName>
    </recommendedName>
</protein>
<dbReference type="Proteomes" id="UP000315295">
    <property type="component" value="Unassembled WGS sequence"/>
</dbReference>
<name>A0A540L2E9_MALBA</name>
<evidence type="ECO:0000259" key="1">
    <source>
        <dbReference type="SMART" id="SM01127"/>
    </source>
</evidence>
<dbReference type="InterPro" id="IPR004177">
    <property type="entry name" value="DDHD_dom"/>
</dbReference>
<dbReference type="GO" id="GO:0046872">
    <property type="term" value="F:metal ion binding"/>
    <property type="evidence" value="ECO:0007669"/>
    <property type="project" value="InterPro"/>
</dbReference>
<dbReference type="PANTHER" id="PTHR23509">
    <property type="entry name" value="PA-PL1 PHOSPHOLIPASE FAMILY"/>
    <property type="match status" value="1"/>
</dbReference>
<feature type="domain" description="DDHD" evidence="1">
    <location>
        <begin position="45"/>
        <end position="218"/>
    </location>
</feature>